<reference evidence="6 7" key="1">
    <citation type="journal article" date="2023" name="Sci. Data">
        <title>Genome assembly of the Korean intertidal mud-creeper Batillaria attramentaria.</title>
        <authorList>
            <person name="Patra A.K."/>
            <person name="Ho P.T."/>
            <person name="Jun S."/>
            <person name="Lee S.J."/>
            <person name="Kim Y."/>
            <person name="Won Y.J."/>
        </authorList>
    </citation>
    <scope>NUCLEOTIDE SEQUENCE [LARGE SCALE GENOMIC DNA]</scope>
    <source>
        <strain evidence="6">Wonlab-2016</strain>
    </source>
</reference>
<dbReference type="SMART" id="SM00115">
    <property type="entry name" value="CASc"/>
    <property type="match status" value="1"/>
</dbReference>
<evidence type="ECO:0000256" key="2">
    <source>
        <dbReference type="RuleBase" id="RU003971"/>
    </source>
</evidence>
<protein>
    <submittedName>
        <fullName evidence="6">Uncharacterized protein</fullName>
    </submittedName>
</protein>
<evidence type="ECO:0000256" key="3">
    <source>
        <dbReference type="SAM" id="MobiDB-lite"/>
    </source>
</evidence>
<dbReference type="InterPro" id="IPR001309">
    <property type="entry name" value="Pept_C14_p20"/>
</dbReference>
<gene>
    <name evidence="6" type="ORF">BaRGS_00035461</name>
</gene>
<dbReference type="InterPro" id="IPR002138">
    <property type="entry name" value="Pept_C14_p10"/>
</dbReference>
<dbReference type="SUPFAM" id="SSF52129">
    <property type="entry name" value="Caspase-like"/>
    <property type="match status" value="1"/>
</dbReference>
<dbReference type="InterPro" id="IPR052039">
    <property type="entry name" value="Caspase-related_regulators"/>
</dbReference>
<dbReference type="PROSITE" id="PS50207">
    <property type="entry name" value="CASPASE_P10"/>
    <property type="match status" value="1"/>
</dbReference>
<proteinExistence type="inferred from homology"/>
<dbReference type="PANTHER" id="PTHR22576">
    <property type="entry name" value="MUCOSA ASSOCIATED LYMPHOID TISSUE LYMPHOMA TRANSLOCATION PROTEIN 1/PARACASPASE"/>
    <property type="match status" value="1"/>
</dbReference>
<evidence type="ECO:0000259" key="4">
    <source>
        <dbReference type="PROSITE" id="PS50207"/>
    </source>
</evidence>
<sequence length="296" mass="33440">MQETGSGYHAAGEERDHRYKMIADPRGPCLIFNNKTFTAANGAPIPDLPTREGTDIDRGRPVHESDSAPDMQRFIPENTDFLIAHSTLPGYKAFRDPANGSLFIAKLTEVLNSEAHRRDIVKMLTMVNDKLADVDVTLPGYRGISKQASVFQSSLRKDLYFYPDQITYRATVTETGPVETCKVSRPIDYRCDDLSAIPAARPEYSGEAKRFAINPHRQVKICRHLNTRARADIQEPKFIATYKRYVLLPQSETGRIEICQVSRPTDYRCDDLSTGPVARPEYSGEAKRFVINPYYT</sequence>
<dbReference type="Gene3D" id="3.40.50.1460">
    <property type="match status" value="1"/>
</dbReference>
<dbReference type="InterPro" id="IPR011600">
    <property type="entry name" value="Pept_C14_caspase"/>
</dbReference>
<evidence type="ECO:0000256" key="1">
    <source>
        <dbReference type="ARBA" id="ARBA00010134"/>
    </source>
</evidence>
<comment type="caution">
    <text evidence="6">The sequence shown here is derived from an EMBL/GenBank/DDBJ whole genome shotgun (WGS) entry which is preliminary data.</text>
</comment>
<evidence type="ECO:0000313" key="6">
    <source>
        <dbReference type="EMBL" id="KAK7471877.1"/>
    </source>
</evidence>
<dbReference type="EMBL" id="JACVVK020000475">
    <property type="protein sequence ID" value="KAK7471877.1"/>
    <property type="molecule type" value="Genomic_DNA"/>
</dbReference>
<organism evidence="6 7">
    <name type="scientific">Batillaria attramentaria</name>
    <dbReference type="NCBI Taxonomy" id="370345"/>
    <lineage>
        <taxon>Eukaryota</taxon>
        <taxon>Metazoa</taxon>
        <taxon>Spiralia</taxon>
        <taxon>Lophotrochozoa</taxon>
        <taxon>Mollusca</taxon>
        <taxon>Gastropoda</taxon>
        <taxon>Caenogastropoda</taxon>
        <taxon>Sorbeoconcha</taxon>
        <taxon>Cerithioidea</taxon>
        <taxon>Batillariidae</taxon>
        <taxon>Batillaria</taxon>
    </lineage>
</organism>
<feature type="compositionally biased region" description="Basic and acidic residues" evidence="3">
    <location>
        <begin position="49"/>
        <end position="66"/>
    </location>
</feature>
<evidence type="ECO:0000259" key="5">
    <source>
        <dbReference type="PROSITE" id="PS50208"/>
    </source>
</evidence>
<feature type="region of interest" description="Disordered" evidence="3">
    <location>
        <begin position="42"/>
        <end position="71"/>
    </location>
</feature>
<dbReference type="PANTHER" id="PTHR22576:SF41">
    <property type="entry name" value="CASPASE 14, APOPTOSIS-RELATED CYSTEINE PEPTIDASE"/>
    <property type="match status" value="1"/>
</dbReference>
<accession>A0ABD0JE79</accession>
<feature type="domain" description="Caspase family p10" evidence="4">
    <location>
        <begin position="71"/>
        <end position="163"/>
    </location>
</feature>
<dbReference type="PROSITE" id="PS50208">
    <property type="entry name" value="CASPASE_P20"/>
    <property type="match status" value="1"/>
</dbReference>
<dbReference type="InterPro" id="IPR029030">
    <property type="entry name" value="Caspase-like_dom_sf"/>
</dbReference>
<dbReference type="Gene3D" id="3.30.70.1470">
    <property type="entry name" value="Caspase-like"/>
    <property type="match status" value="1"/>
</dbReference>
<name>A0ABD0JE79_9CAEN</name>
<evidence type="ECO:0000313" key="7">
    <source>
        <dbReference type="Proteomes" id="UP001519460"/>
    </source>
</evidence>
<dbReference type="AlphaFoldDB" id="A0ABD0JE79"/>
<keyword evidence="7" id="KW-1185">Reference proteome</keyword>
<comment type="similarity">
    <text evidence="1 2">Belongs to the peptidase C14A family.</text>
</comment>
<dbReference type="Proteomes" id="UP001519460">
    <property type="component" value="Unassembled WGS sequence"/>
</dbReference>
<dbReference type="InterPro" id="IPR015917">
    <property type="entry name" value="Pept_C14A"/>
</dbReference>
<dbReference type="Pfam" id="PF00656">
    <property type="entry name" value="Peptidase_C14"/>
    <property type="match status" value="1"/>
</dbReference>
<feature type="domain" description="Caspase family p20" evidence="5">
    <location>
        <begin position="25"/>
        <end position="57"/>
    </location>
</feature>